<keyword evidence="2" id="KW-1185">Reference proteome</keyword>
<dbReference type="OrthoDB" id="6289186at2"/>
<accession>K7ACI4</accession>
<gene>
    <name evidence="1" type="ORF">GPLA_2160</name>
</gene>
<evidence type="ECO:0000313" key="1">
    <source>
        <dbReference type="EMBL" id="GAC33065.1"/>
    </source>
</evidence>
<sequence length="61" mass="6978">MSEEFDKIASKVTGQRIELFNEMKSKGSSDQEIFKELLSFNHSLPMDYQVKSGLTKVDTYA</sequence>
<name>K7ACI4_9ALTE</name>
<dbReference type="EMBL" id="BAER01000047">
    <property type="protein sequence ID" value="GAC33065.1"/>
    <property type="molecule type" value="Genomic_DNA"/>
</dbReference>
<dbReference type="AlphaFoldDB" id="K7ACI4"/>
<reference evidence="2" key="1">
    <citation type="journal article" date="2014" name="Environ. Microbiol.">
        <title>Comparative genomics of the marine bacterial genus Glaciecola reveals the high degree of genomic diversity and genomic characteristic for cold adaptation.</title>
        <authorList>
            <person name="Qin Q.L."/>
            <person name="Xie B.B."/>
            <person name="Yu Y."/>
            <person name="Shu Y.L."/>
            <person name="Rong J.C."/>
            <person name="Zhang Y.J."/>
            <person name="Zhao D.L."/>
            <person name="Chen X.L."/>
            <person name="Zhang X.Y."/>
            <person name="Chen B."/>
            <person name="Zhou B.C."/>
            <person name="Zhang Y.Z."/>
        </authorList>
    </citation>
    <scope>NUCLEOTIDE SEQUENCE [LARGE SCALE GENOMIC DNA]</scope>
    <source>
        <strain evidence="2">LMG 21857</strain>
    </source>
</reference>
<organism evidence="1 2">
    <name type="scientific">Paraglaciecola polaris LMG 21857</name>
    <dbReference type="NCBI Taxonomy" id="1129793"/>
    <lineage>
        <taxon>Bacteria</taxon>
        <taxon>Pseudomonadati</taxon>
        <taxon>Pseudomonadota</taxon>
        <taxon>Gammaproteobacteria</taxon>
        <taxon>Alteromonadales</taxon>
        <taxon>Alteromonadaceae</taxon>
        <taxon>Paraglaciecola</taxon>
    </lineage>
</organism>
<dbReference type="RefSeq" id="WP_007104848.1">
    <property type="nucleotide sequence ID" value="NZ_BAER01000047.1"/>
</dbReference>
<dbReference type="Proteomes" id="UP000006322">
    <property type="component" value="Unassembled WGS sequence"/>
</dbReference>
<evidence type="ECO:0000313" key="2">
    <source>
        <dbReference type="Proteomes" id="UP000006322"/>
    </source>
</evidence>
<comment type="caution">
    <text evidence="1">The sequence shown here is derived from an EMBL/GenBank/DDBJ whole genome shotgun (WGS) entry which is preliminary data.</text>
</comment>
<protein>
    <submittedName>
        <fullName evidence="1">Uncharacterized protein</fullName>
    </submittedName>
</protein>
<proteinExistence type="predicted"/>